<evidence type="ECO:0000256" key="1">
    <source>
        <dbReference type="SAM" id="MobiDB-lite"/>
    </source>
</evidence>
<dbReference type="InterPro" id="IPR038610">
    <property type="entry name" value="FliK-like_C_sf"/>
</dbReference>
<feature type="compositionally biased region" description="Polar residues" evidence="1">
    <location>
        <begin position="102"/>
        <end position="111"/>
    </location>
</feature>
<evidence type="ECO:0000259" key="2">
    <source>
        <dbReference type="Pfam" id="PF02120"/>
    </source>
</evidence>
<dbReference type="CDD" id="cd17470">
    <property type="entry name" value="T3SS_Flik_C"/>
    <property type="match status" value="1"/>
</dbReference>
<feature type="compositionally biased region" description="Low complexity" evidence="1">
    <location>
        <begin position="208"/>
        <end position="248"/>
    </location>
</feature>
<feature type="compositionally biased region" description="Low complexity" evidence="1">
    <location>
        <begin position="419"/>
        <end position="437"/>
    </location>
</feature>
<sequence>MRALDESLRAPPPTQTGKAGARAGGKEQAPGGFEDAVATAGRQKANGQGAQGSIAGSGDAAEGDHSGAATLIGNDGIKGGDAKISISKPTHRAPGDLEDPTPENQNAQNERFSLAAREKDAKRLAAARATLARENAGAPDLAGDTDDVAARIAALSRGLGKSQAGGPQGVDGNSEATDGQAASDAKPLPNASMDDLLTLLGGNAMPSARPDAQGGAAGPADAHAIGDSNAKGAAHGDMADAHGANAEGAEGEQGTDRLFRFARADGKGQAISMSISKDGEHATVDAARSNAKAENVTVLEARRYLGISMSTNSTNVTSAIAGDAGFAQSLQPSTALGQPGAWAQAGKTLNTLKIQMHPIELGLVTATLRLKDDELQVELKVENADAFRQLRDDQSEMVKALRAQGFAVDQINVVFNSGSDASTGGGSSQQQAQAGQQSRERAEDGGGQGRQRQNGDSQASMAERRVGNGGTDDAVSGTERSRTGHVYM</sequence>
<protein>
    <submittedName>
        <fullName evidence="3">Flagellar hook-length control protein FliK</fullName>
    </submittedName>
</protein>
<dbReference type="RefSeq" id="WP_176351528.1">
    <property type="nucleotide sequence ID" value="NZ_JABWDU010000001.1"/>
</dbReference>
<feature type="region of interest" description="Disordered" evidence="1">
    <location>
        <begin position="157"/>
        <end position="253"/>
    </location>
</feature>
<evidence type="ECO:0000313" key="3">
    <source>
        <dbReference type="EMBL" id="NVD37797.1"/>
    </source>
</evidence>
<keyword evidence="4" id="KW-1185">Reference proteome</keyword>
<accession>A0A7Y6Q2C8</accession>
<evidence type="ECO:0000313" key="4">
    <source>
        <dbReference type="Proteomes" id="UP000520198"/>
    </source>
</evidence>
<gene>
    <name evidence="3" type="ORF">HT585_02940</name>
</gene>
<dbReference type="AlphaFoldDB" id="A0A7Y6Q2C8"/>
<feature type="region of interest" description="Disordered" evidence="1">
    <location>
        <begin position="1"/>
        <end position="119"/>
    </location>
</feature>
<dbReference type="InterPro" id="IPR021136">
    <property type="entry name" value="Flagellar_hook_control-like_C"/>
</dbReference>
<keyword evidence="3" id="KW-0282">Flagellum</keyword>
<keyword evidence="3" id="KW-0966">Cell projection</keyword>
<organism evidence="3 4">
    <name type="scientific">Ensifer oleiphilus</name>
    <dbReference type="NCBI Taxonomy" id="2742698"/>
    <lineage>
        <taxon>Bacteria</taxon>
        <taxon>Pseudomonadati</taxon>
        <taxon>Pseudomonadota</taxon>
        <taxon>Alphaproteobacteria</taxon>
        <taxon>Hyphomicrobiales</taxon>
        <taxon>Rhizobiaceae</taxon>
        <taxon>Sinorhizobium/Ensifer group</taxon>
        <taxon>Ensifer</taxon>
    </lineage>
</organism>
<comment type="caution">
    <text evidence="3">The sequence shown here is derived from an EMBL/GenBank/DDBJ whole genome shotgun (WGS) entry which is preliminary data.</text>
</comment>
<dbReference type="Gene3D" id="3.30.750.140">
    <property type="match status" value="1"/>
</dbReference>
<dbReference type="Pfam" id="PF02120">
    <property type="entry name" value="Flg_hook"/>
    <property type="match status" value="1"/>
</dbReference>
<dbReference type="EMBL" id="JABWDU010000001">
    <property type="protein sequence ID" value="NVD37797.1"/>
    <property type="molecule type" value="Genomic_DNA"/>
</dbReference>
<feature type="region of interest" description="Disordered" evidence="1">
    <location>
        <begin position="419"/>
        <end position="488"/>
    </location>
</feature>
<keyword evidence="3" id="KW-0969">Cilium</keyword>
<dbReference type="Proteomes" id="UP000520198">
    <property type="component" value="Unassembled WGS sequence"/>
</dbReference>
<feature type="compositionally biased region" description="Low complexity" evidence="1">
    <location>
        <begin position="45"/>
        <end position="60"/>
    </location>
</feature>
<feature type="domain" description="Flagellar hook-length control protein-like C-terminal" evidence="2">
    <location>
        <begin position="341"/>
        <end position="420"/>
    </location>
</feature>
<reference evidence="3 4" key="1">
    <citation type="submission" date="2020-06" db="EMBL/GenBank/DDBJ databases">
        <authorList>
            <person name="Grouzdev D.S."/>
        </authorList>
    </citation>
    <scope>NUCLEOTIDE SEQUENCE [LARGE SCALE GENOMIC DNA]</scope>
    <source>
        <strain evidence="3 4">HO-A22</strain>
    </source>
</reference>
<proteinExistence type="predicted"/>
<name>A0A7Y6Q2C8_9HYPH</name>